<dbReference type="SUPFAM" id="SSF46689">
    <property type="entry name" value="Homeodomain-like"/>
    <property type="match status" value="1"/>
</dbReference>
<accession>A0ABX7YXT0</accession>
<reference evidence="2 3" key="1">
    <citation type="submission" date="2021-04" db="EMBL/GenBank/DDBJ databases">
        <title>Novel species identification of genus Shewanella.</title>
        <authorList>
            <person name="Liu G."/>
        </authorList>
    </citation>
    <scope>NUCLEOTIDE SEQUENCE [LARGE SCALE GENOMIC DNA]</scope>
    <source>
        <strain evidence="2 3">FJAT-54481</strain>
    </source>
</reference>
<evidence type="ECO:0000313" key="3">
    <source>
        <dbReference type="Proteomes" id="UP000679575"/>
    </source>
</evidence>
<protein>
    <submittedName>
        <fullName evidence="2">Transposase</fullName>
    </submittedName>
</protein>
<organism evidence="2 3">
    <name type="scientific">Shewanella yunxiaonensis</name>
    <dbReference type="NCBI Taxonomy" id="2829809"/>
    <lineage>
        <taxon>Bacteria</taxon>
        <taxon>Pseudomonadati</taxon>
        <taxon>Pseudomonadota</taxon>
        <taxon>Gammaproteobacteria</taxon>
        <taxon>Alteromonadales</taxon>
        <taxon>Shewanellaceae</taxon>
        <taxon>Shewanella</taxon>
    </lineage>
</organism>
<evidence type="ECO:0000256" key="1">
    <source>
        <dbReference type="ARBA" id="ARBA00009964"/>
    </source>
</evidence>
<sequence length="86" mass="9682">MGNRYEQSEIPSRIKDEAVRQVTARGYSINDVAENLGVSQHSRYKWVKACSPSPEQSKGNELSEAKKEILQLRSQLNCAEDKTVIS</sequence>
<evidence type="ECO:0000313" key="2">
    <source>
        <dbReference type="EMBL" id="QUN06981.1"/>
    </source>
</evidence>
<dbReference type="Pfam" id="PF01527">
    <property type="entry name" value="HTH_Tnp_1"/>
    <property type="match status" value="1"/>
</dbReference>
<dbReference type="RefSeq" id="WP_212595986.1">
    <property type="nucleotide sequence ID" value="NZ_CP073587.1"/>
</dbReference>
<dbReference type="EMBL" id="CP073587">
    <property type="protein sequence ID" value="QUN06981.1"/>
    <property type="molecule type" value="Genomic_DNA"/>
</dbReference>
<proteinExistence type="inferred from homology"/>
<dbReference type="Proteomes" id="UP000679575">
    <property type="component" value="Chromosome"/>
</dbReference>
<dbReference type="InterPro" id="IPR002514">
    <property type="entry name" value="Transposase_8"/>
</dbReference>
<gene>
    <name evidence="2" type="ORF">KDN34_05975</name>
</gene>
<keyword evidence="3" id="KW-1185">Reference proteome</keyword>
<dbReference type="Gene3D" id="1.10.10.60">
    <property type="entry name" value="Homeodomain-like"/>
    <property type="match status" value="1"/>
</dbReference>
<comment type="similarity">
    <text evidence="1">Belongs to the transposase 8 family.</text>
</comment>
<name>A0ABX7YXT0_9GAMM</name>
<dbReference type="InterPro" id="IPR009057">
    <property type="entry name" value="Homeodomain-like_sf"/>
</dbReference>